<comment type="caution">
    <text evidence="5">The sequence shown here is derived from an EMBL/GenBank/DDBJ whole genome shotgun (WGS) entry which is preliminary data.</text>
</comment>
<dbReference type="PROSITE" id="PS00356">
    <property type="entry name" value="HTH_LACI_1"/>
    <property type="match status" value="1"/>
</dbReference>
<dbReference type="Gene3D" id="1.10.260.40">
    <property type="entry name" value="lambda repressor-like DNA-binding domains"/>
    <property type="match status" value="1"/>
</dbReference>
<dbReference type="STRING" id="933944.AN215_07240"/>
<organism evidence="5 6">
    <name type="scientific">Streptomyces abyssalis</name>
    <dbReference type="NCBI Taxonomy" id="933944"/>
    <lineage>
        <taxon>Bacteria</taxon>
        <taxon>Bacillati</taxon>
        <taxon>Actinomycetota</taxon>
        <taxon>Actinomycetes</taxon>
        <taxon>Kitasatosporales</taxon>
        <taxon>Streptomycetaceae</taxon>
        <taxon>Streptomyces</taxon>
    </lineage>
</organism>
<evidence type="ECO:0000313" key="5">
    <source>
        <dbReference type="EMBL" id="OEU92176.1"/>
    </source>
</evidence>
<dbReference type="EMBL" id="LJGT01000037">
    <property type="protein sequence ID" value="OEU92176.1"/>
    <property type="molecule type" value="Genomic_DNA"/>
</dbReference>
<dbReference type="InterPro" id="IPR046335">
    <property type="entry name" value="LacI/GalR-like_sensor"/>
</dbReference>
<dbReference type="PATRIC" id="fig|933944.5.peg.5004"/>
<dbReference type="Gene3D" id="3.40.50.2300">
    <property type="match status" value="2"/>
</dbReference>
<dbReference type="CDD" id="cd06267">
    <property type="entry name" value="PBP1_LacI_sugar_binding-like"/>
    <property type="match status" value="1"/>
</dbReference>
<name>A0A1E7JTH8_9ACTN</name>
<evidence type="ECO:0000256" key="3">
    <source>
        <dbReference type="ARBA" id="ARBA00023163"/>
    </source>
</evidence>
<dbReference type="OrthoDB" id="37081at2"/>
<dbReference type="InterPro" id="IPR028082">
    <property type="entry name" value="Peripla_BP_I"/>
</dbReference>
<dbReference type="Proteomes" id="UP000176087">
    <property type="component" value="Unassembled WGS sequence"/>
</dbReference>
<protein>
    <recommendedName>
        <fullName evidence="4">HTH lacI-type domain-containing protein</fullName>
    </recommendedName>
</protein>
<keyword evidence="1" id="KW-0805">Transcription regulation</keyword>
<keyword evidence="2" id="KW-0238">DNA-binding</keyword>
<dbReference type="CDD" id="cd01392">
    <property type="entry name" value="HTH_LacI"/>
    <property type="match status" value="1"/>
</dbReference>
<gene>
    <name evidence="5" type="ORF">AN215_07240</name>
</gene>
<dbReference type="InterPro" id="IPR000843">
    <property type="entry name" value="HTH_LacI"/>
</dbReference>
<dbReference type="Pfam" id="PF00356">
    <property type="entry name" value="LacI"/>
    <property type="match status" value="1"/>
</dbReference>
<reference evidence="5 6" key="1">
    <citation type="journal article" date="2016" name="Front. Microbiol.">
        <title>Comparative Genomics Analysis of Streptomyces Species Reveals Their Adaptation to the Marine Environment and Their Diversity at the Genomic Level.</title>
        <authorList>
            <person name="Tian X."/>
            <person name="Zhang Z."/>
            <person name="Yang T."/>
            <person name="Chen M."/>
            <person name="Li J."/>
            <person name="Chen F."/>
            <person name="Yang J."/>
            <person name="Li W."/>
            <person name="Zhang B."/>
            <person name="Zhang Z."/>
            <person name="Wu J."/>
            <person name="Zhang C."/>
            <person name="Long L."/>
            <person name="Xiao J."/>
        </authorList>
    </citation>
    <scope>NUCLEOTIDE SEQUENCE [LARGE SCALE GENOMIC DNA]</scope>
    <source>
        <strain evidence="5 6">SCSIO 10390</strain>
    </source>
</reference>
<evidence type="ECO:0000313" key="6">
    <source>
        <dbReference type="Proteomes" id="UP000176087"/>
    </source>
</evidence>
<dbReference type="AlphaFoldDB" id="A0A1E7JTH8"/>
<dbReference type="SUPFAM" id="SSF53822">
    <property type="entry name" value="Periplasmic binding protein-like I"/>
    <property type="match status" value="1"/>
</dbReference>
<dbReference type="SUPFAM" id="SSF47413">
    <property type="entry name" value="lambda repressor-like DNA-binding domains"/>
    <property type="match status" value="1"/>
</dbReference>
<evidence type="ECO:0000256" key="1">
    <source>
        <dbReference type="ARBA" id="ARBA00023015"/>
    </source>
</evidence>
<dbReference type="GO" id="GO:0003700">
    <property type="term" value="F:DNA-binding transcription factor activity"/>
    <property type="evidence" value="ECO:0007669"/>
    <property type="project" value="TreeGrafter"/>
</dbReference>
<dbReference type="RefSeq" id="WP_070009595.1">
    <property type="nucleotide sequence ID" value="NZ_LJGS01000037.1"/>
</dbReference>
<proteinExistence type="predicted"/>
<accession>A0A1E7JTH8</accession>
<evidence type="ECO:0000256" key="2">
    <source>
        <dbReference type="ARBA" id="ARBA00023125"/>
    </source>
</evidence>
<keyword evidence="3" id="KW-0804">Transcription</keyword>
<dbReference type="GO" id="GO:0000976">
    <property type="term" value="F:transcription cis-regulatory region binding"/>
    <property type="evidence" value="ECO:0007669"/>
    <property type="project" value="TreeGrafter"/>
</dbReference>
<feature type="domain" description="HTH lacI-type" evidence="4">
    <location>
        <begin position="5"/>
        <end position="59"/>
    </location>
</feature>
<keyword evidence="6" id="KW-1185">Reference proteome</keyword>
<dbReference type="PANTHER" id="PTHR30146:SF153">
    <property type="entry name" value="LACTOSE OPERON REPRESSOR"/>
    <property type="match status" value="1"/>
</dbReference>
<dbReference type="PROSITE" id="PS50932">
    <property type="entry name" value="HTH_LACI_2"/>
    <property type="match status" value="1"/>
</dbReference>
<dbReference type="InterPro" id="IPR010982">
    <property type="entry name" value="Lambda_DNA-bd_dom_sf"/>
</dbReference>
<dbReference type="Pfam" id="PF13377">
    <property type="entry name" value="Peripla_BP_3"/>
    <property type="match status" value="1"/>
</dbReference>
<evidence type="ECO:0000259" key="4">
    <source>
        <dbReference type="PROSITE" id="PS50932"/>
    </source>
</evidence>
<dbReference type="PANTHER" id="PTHR30146">
    <property type="entry name" value="LACI-RELATED TRANSCRIPTIONAL REPRESSOR"/>
    <property type="match status" value="1"/>
</dbReference>
<dbReference type="SMART" id="SM00354">
    <property type="entry name" value="HTH_LACI"/>
    <property type="match status" value="1"/>
</dbReference>
<sequence>MPRRVTIYDVASEAGVSISTVSLALNTPARVSEGTRRRVLQAADSLGYTPKSEAVAKARKGFGRIGVLAPYTSYPSVARRLSGVLRAVGDRPLEVVVFDHASAATSPSPLLDSLPLTGRLDGLIVMSLPLEESTARRLAGLGLPSVLVDVSRAGFDSVHADDAEGGRIMAEHLLERGYRSFGFLGEAQESDAYVSPGQRRLSGFRAALGEAGHRLPAENVHFTGHALDQAADAAQRLLSGPRRPAALFAGDDTLAAGALRAAQALGLDVPGELAVAGFDDSELAQAMGLTTVRQPLEESGHAATELLLQRMGGEPAAVREVKLRLELVRRGST</sequence>